<evidence type="ECO:0000313" key="3">
    <source>
        <dbReference type="Proteomes" id="UP001596958"/>
    </source>
</evidence>
<evidence type="ECO:0000256" key="1">
    <source>
        <dbReference type="SAM" id="SignalP"/>
    </source>
</evidence>
<proteinExistence type="predicted"/>
<protein>
    <submittedName>
        <fullName evidence="2">Uncharacterized protein</fullName>
    </submittedName>
</protein>
<sequence length="133" mass="14876">MKFILVILCFFILLHKSNSNASAARSGHTVAIKAFALERKKSDALKTSDSNTNISEFDSSNSVSQFILWDCEESEEDGFICDVKFKILSSFYLTLSPLYQVISGSLKPGFTTHDRLNPQAVCAKYLAQRSIRI</sequence>
<dbReference type="Proteomes" id="UP001596958">
    <property type="component" value="Unassembled WGS sequence"/>
</dbReference>
<feature type="chain" id="PRO_5046086503" evidence="1">
    <location>
        <begin position="22"/>
        <end position="133"/>
    </location>
</feature>
<comment type="caution">
    <text evidence="2">The sequence shown here is derived from an EMBL/GenBank/DDBJ whole genome shotgun (WGS) entry which is preliminary data.</text>
</comment>
<keyword evidence="1" id="KW-0732">Signal</keyword>
<accession>A0ABW2Z303</accession>
<feature type="signal peptide" evidence="1">
    <location>
        <begin position="1"/>
        <end position="21"/>
    </location>
</feature>
<gene>
    <name evidence="2" type="ORF">ACFQZS_18670</name>
</gene>
<dbReference type="RefSeq" id="WP_377102536.1">
    <property type="nucleotide sequence ID" value="NZ_JBHTHU010000022.1"/>
</dbReference>
<organism evidence="2 3">
    <name type="scientific">Mucilaginibacter calamicampi</name>
    <dbReference type="NCBI Taxonomy" id="1302352"/>
    <lineage>
        <taxon>Bacteria</taxon>
        <taxon>Pseudomonadati</taxon>
        <taxon>Bacteroidota</taxon>
        <taxon>Sphingobacteriia</taxon>
        <taxon>Sphingobacteriales</taxon>
        <taxon>Sphingobacteriaceae</taxon>
        <taxon>Mucilaginibacter</taxon>
    </lineage>
</organism>
<reference evidence="3" key="1">
    <citation type="journal article" date="2019" name="Int. J. Syst. Evol. Microbiol.">
        <title>The Global Catalogue of Microorganisms (GCM) 10K type strain sequencing project: providing services to taxonomists for standard genome sequencing and annotation.</title>
        <authorList>
            <consortium name="The Broad Institute Genomics Platform"/>
            <consortium name="The Broad Institute Genome Sequencing Center for Infectious Disease"/>
            <person name="Wu L."/>
            <person name="Ma J."/>
        </authorList>
    </citation>
    <scope>NUCLEOTIDE SEQUENCE [LARGE SCALE GENOMIC DNA]</scope>
    <source>
        <strain evidence="3">CCUG 63418</strain>
    </source>
</reference>
<name>A0ABW2Z303_9SPHI</name>
<dbReference type="EMBL" id="JBHTHU010000022">
    <property type="protein sequence ID" value="MFD0752184.1"/>
    <property type="molecule type" value="Genomic_DNA"/>
</dbReference>
<evidence type="ECO:0000313" key="2">
    <source>
        <dbReference type="EMBL" id="MFD0752184.1"/>
    </source>
</evidence>
<keyword evidence="3" id="KW-1185">Reference proteome</keyword>